<comment type="subcellular location">
    <subcellularLocation>
        <location evidence="1">Cell inner membrane</location>
        <topology evidence="1">Multi-pass membrane protein</topology>
    </subcellularLocation>
    <subcellularLocation>
        <location evidence="9">Cell membrane</location>
        <topology evidence="9">Multi-pass membrane protein</topology>
    </subcellularLocation>
</comment>
<dbReference type="PANTHER" id="PTHR30614:SF37">
    <property type="entry name" value="AMINO-ACID ABC TRANSPORTER PERMEASE PROTEIN YHDX-RELATED"/>
    <property type="match status" value="1"/>
</dbReference>
<dbReference type="InterPro" id="IPR043429">
    <property type="entry name" value="ArtM/GltK/GlnP/TcyL/YhdX-like"/>
</dbReference>
<evidence type="ECO:0000256" key="6">
    <source>
        <dbReference type="ARBA" id="ARBA00022970"/>
    </source>
</evidence>
<keyword evidence="5 9" id="KW-0812">Transmembrane</keyword>
<dbReference type="PANTHER" id="PTHR30614">
    <property type="entry name" value="MEMBRANE COMPONENT OF AMINO ACID ABC TRANSPORTER"/>
    <property type="match status" value="1"/>
</dbReference>
<feature type="transmembrane region" description="Helical" evidence="9">
    <location>
        <begin position="53"/>
        <end position="73"/>
    </location>
</feature>
<evidence type="ECO:0000313" key="11">
    <source>
        <dbReference type="EMBL" id="RED53953.1"/>
    </source>
</evidence>
<keyword evidence="6" id="KW-0029">Amino-acid transport</keyword>
<dbReference type="EMBL" id="QRDW01000001">
    <property type="protein sequence ID" value="RED53953.1"/>
    <property type="molecule type" value="Genomic_DNA"/>
</dbReference>
<dbReference type="GO" id="GO:0022857">
    <property type="term" value="F:transmembrane transporter activity"/>
    <property type="evidence" value="ECO:0007669"/>
    <property type="project" value="InterPro"/>
</dbReference>
<evidence type="ECO:0000256" key="8">
    <source>
        <dbReference type="ARBA" id="ARBA00023136"/>
    </source>
</evidence>
<evidence type="ECO:0000256" key="2">
    <source>
        <dbReference type="ARBA" id="ARBA00010072"/>
    </source>
</evidence>
<dbReference type="NCBIfam" id="TIGR01726">
    <property type="entry name" value="HEQRo_perm_3TM"/>
    <property type="match status" value="1"/>
</dbReference>
<dbReference type="InterPro" id="IPR035906">
    <property type="entry name" value="MetI-like_sf"/>
</dbReference>
<sequence>MTLGSEAAPAKSSIINDPQIRAIFYQIVALIAVLWFGWSIWDNTQTNMEARGIASGFGFLESTAGFGIIQTAGLEYSEESTYGQAFLVSLINTIIIAFTGVVAATILGFIMGVARLSHNWLIQKLATAYIETFRNIPLLLQIFFWYHAVLKPLPSPRSIYERGEEIAFGINNRGAYMPDPVFGDGSNLIWIGLIVGIIATIVIDKWAVKRQMNTGEQFPVFYTGLGLIIGLPILGYLMATVFMGSSPVTFEYAVMKGFQLDGGFVIIPEFIALFIALSVYTAAFIAENVRSGIQAVSHGQTEAAHALGLRNGPTLRLIVIPQALRVIIPPLTSQYLNLTKNSSLATAIAYPDLVSVFAGTVLNQTGQAVEIIAITMAVYLSLSVGTSIFMNWYNAKMALVER</sequence>
<keyword evidence="7 9" id="KW-1133">Transmembrane helix</keyword>
<feature type="transmembrane region" description="Helical" evidence="9">
    <location>
        <begin position="220"/>
        <end position="243"/>
    </location>
</feature>
<feature type="transmembrane region" description="Helical" evidence="9">
    <location>
        <begin position="85"/>
        <end position="114"/>
    </location>
</feature>
<feature type="transmembrane region" description="Helical" evidence="9">
    <location>
        <begin position="22"/>
        <end position="41"/>
    </location>
</feature>
<accession>A0A3D9HWR6</accession>
<dbReference type="Pfam" id="PF00528">
    <property type="entry name" value="BPD_transp_1"/>
    <property type="match status" value="1"/>
</dbReference>
<dbReference type="InterPro" id="IPR010065">
    <property type="entry name" value="AA_ABC_transptr_permease_3TM"/>
</dbReference>
<evidence type="ECO:0000313" key="12">
    <source>
        <dbReference type="Proteomes" id="UP000256845"/>
    </source>
</evidence>
<gene>
    <name evidence="11" type="ORF">DFP90_101752</name>
</gene>
<dbReference type="CDD" id="cd06261">
    <property type="entry name" value="TM_PBP2"/>
    <property type="match status" value="2"/>
</dbReference>
<reference evidence="11 12" key="1">
    <citation type="submission" date="2018-07" db="EMBL/GenBank/DDBJ databases">
        <title>Genomic Encyclopedia of Type Strains, Phase III (KMG-III): the genomes of soil and plant-associated and newly described type strains.</title>
        <authorList>
            <person name="Whitman W."/>
        </authorList>
    </citation>
    <scope>NUCLEOTIDE SEQUENCE [LARGE SCALE GENOMIC DNA]</scope>
    <source>
        <strain evidence="11 12">CECT 8488</strain>
    </source>
</reference>
<name>A0A3D9HWR6_9PROT</name>
<dbReference type="InterPro" id="IPR000515">
    <property type="entry name" value="MetI-like"/>
</dbReference>
<feature type="transmembrane region" description="Helical" evidence="9">
    <location>
        <begin position="188"/>
        <end position="208"/>
    </location>
</feature>
<evidence type="ECO:0000256" key="3">
    <source>
        <dbReference type="ARBA" id="ARBA00022448"/>
    </source>
</evidence>
<dbReference type="AlphaFoldDB" id="A0A3D9HWR6"/>
<feature type="transmembrane region" description="Helical" evidence="9">
    <location>
        <begin position="371"/>
        <end position="393"/>
    </location>
</feature>
<organism evidence="11 12">
    <name type="scientific">Aestuariispira insulae</name>
    <dbReference type="NCBI Taxonomy" id="1461337"/>
    <lineage>
        <taxon>Bacteria</taxon>
        <taxon>Pseudomonadati</taxon>
        <taxon>Pseudomonadota</taxon>
        <taxon>Alphaproteobacteria</taxon>
        <taxon>Rhodospirillales</taxon>
        <taxon>Kiloniellaceae</taxon>
        <taxon>Aestuariispira</taxon>
    </lineage>
</organism>
<evidence type="ECO:0000256" key="1">
    <source>
        <dbReference type="ARBA" id="ARBA00004429"/>
    </source>
</evidence>
<dbReference type="PROSITE" id="PS50928">
    <property type="entry name" value="ABC_TM1"/>
    <property type="match status" value="1"/>
</dbReference>
<dbReference type="GO" id="GO:0043190">
    <property type="term" value="C:ATP-binding cassette (ABC) transporter complex"/>
    <property type="evidence" value="ECO:0007669"/>
    <property type="project" value="InterPro"/>
</dbReference>
<evidence type="ECO:0000256" key="4">
    <source>
        <dbReference type="ARBA" id="ARBA00022475"/>
    </source>
</evidence>
<dbReference type="Gene3D" id="1.10.3720.10">
    <property type="entry name" value="MetI-like"/>
    <property type="match status" value="1"/>
</dbReference>
<keyword evidence="3 9" id="KW-0813">Transport</keyword>
<evidence type="ECO:0000256" key="5">
    <source>
        <dbReference type="ARBA" id="ARBA00022692"/>
    </source>
</evidence>
<evidence type="ECO:0000256" key="9">
    <source>
        <dbReference type="RuleBase" id="RU363032"/>
    </source>
</evidence>
<feature type="transmembrane region" description="Helical" evidence="9">
    <location>
        <begin position="126"/>
        <end position="146"/>
    </location>
</feature>
<protein>
    <submittedName>
        <fullName evidence="11">General L-amino acid transport system permease protein</fullName>
    </submittedName>
</protein>
<proteinExistence type="inferred from homology"/>
<evidence type="ECO:0000256" key="7">
    <source>
        <dbReference type="ARBA" id="ARBA00022989"/>
    </source>
</evidence>
<feature type="domain" description="ABC transmembrane type-1" evidence="10">
    <location>
        <begin position="90"/>
        <end position="390"/>
    </location>
</feature>
<keyword evidence="12" id="KW-1185">Reference proteome</keyword>
<keyword evidence="4" id="KW-1003">Cell membrane</keyword>
<dbReference type="SUPFAM" id="SSF161098">
    <property type="entry name" value="MetI-like"/>
    <property type="match status" value="2"/>
</dbReference>
<evidence type="ECO:0000259" key="10">
    <source>
        <dbReference type="PROSITE" id="PS50928"/>
    </source>
</evidence>
<dbReference type="Proteomes" id="UP000256845">
    <property type="component" value="Unassembled WGS sequence"/>
</dbReference>
<comment type="similarity">
    <text evidence="2">Belongs to the binding-protein-dependent transport system permease family. HisMQ subfamily.</text>
</comment>
<dbReference type="OrthoDB" id="9808531at2"/>
<dbReference type="GO" id="GO:0006865">
    <property type="term" value="P:amino acid transport"/>
    <property type="evidence" value="ECO:0007669"/>
    <property type="project" value="UniProtKB-KW"/>
</dbReference>
<comment type="caution">
    <text evidence="11">The sequence shown here is derived from an EMBL/GenBank/DDBJ whole genome shotgun (WGS) entry which is preliminary data.</text>
</comment>
<keyword evidence="8 9" id="KW-0472">Membrane</keyword>
<feature type="transmembrane region" description="Helical" evidence="9">
    <location>
        <begin position="263"/>
        <end position="286"/>
    </location>
</feature>